<proteinExistence type="inferred from homology"/>
<dbReference type="PIRSF" id="PIRSF001365">
    <property type="entry name" value="DHDPS"/>
    <property type="match status" value="1"/>
</dbReference>
<dbReference type="EMBL" id="JAAKYA010000053">
    <property type="protein sequence ID" value="NGO39466.1"/>
    <property type="molecule type" value="Genomic_DNA"/>
</dbReference>
<dbReference type="InterPro" id="IPR020625">
    <property type="entry name" value="Schiff_base-form_aldolases_AS"/>
</dbReference>
<dbReference type="AlphaFoldDB" id="A0A6M1RIF1"/>
<dbReference type="GO" id="GO:0008747">
    <property type="term" value="F:N-acetylneuraminate lyase activity"/>
    <property type="evidence" value="ECO:0007669"/>
    <property type="project" value="TreeGrafter"/>
</dbReference>
<feature type="active site" description="Schiff-base intermediate with substrate" evidence="4">
    <location>
        <position position="170"/>
    </location>
</feature>
<dbReference type="GO" id="GO:0019262">
    <property type="term" value="P:N-acetylneuraminate catabolic process"/>
    <property type="evidence" value="ECO:0007669"/>
    <property type="project" value="TreeGrafter"/>
</dbReference>
<dbReference type="CDD" id="cd00408">
    <property type="entry name" value="DHDPS-like"/>
    <property type="match status" value="1"/>
</dbReference>
<feature type="active site" description="Proton donor/acceptor" evidence="4">
    <location>
        <position position="142"/>
    </location>
</feature>
<dbReference type="PANTHER" id="PTHR42849">
    <property type="entry name" value="N-ACETYLNEURAMINATE LYASE"/>
    <property type="match status" value="1"/>
</dbReference>
<comment type="similarity">
    <text evidence="3">Belongs to the DapA family.</text>
</comment>
<dbReference type="Proteomes" id="UP000477311">
    <property type="component" value="Unassembled WGS sequence"/>
</dbReference>
<evidence type="ECO:0000256" key="5">
    <source>
        <dbReference type="PIRSR" id="PIRSR001365-2"/>
    </source>
</evidence>
<evidence type="ECO:0000256" key="2">
    <source>
        <dbReference type="ARBA" id="ARBA00023270"/>
    </source>
</evidence>
<evidence type="ECO:0000313" key="6">
    <source>
        <dbReference type="EMBL" id="NGO39466.1"/>
    </source>
</evidence>
<dbReference type="PANTHER" id="PTHR42849:SF1">
    <property type="entry name" value="N-ACETYLNEURAMINATE LYASE"/>
    <property type="match status" value="1"/>
</dbReference>
<accession>A0A6M1RIF1</accession>
<dbReference type="SMART" id="SM01130">
    <property type="entry name" value="DHDPS"/>
    <property type="match status" value="1"/>
</dbReference>
<reference evidence="6 7" key="1">
    <citation type="submission" date="2020-02" db="EMBL/GenBank/DDBJ databases">
        <title>Draft genome sequence of Limisphaera ngatamarikiensis NGM72.4T, a thermophilic Verrucomicrobia grouped in subdivision 3.</title>
        <authorList>
            <person name="Carere C.R."/>
            <person name="Steen J."/>
            <person name="Hugenholtz P."/>
            <person name="Stott M.B."/>
        </authorList>
    </citation>
    <scope>NUCLEOTIDE SEQUENCE [LARGE SCALE GENOMIC DNA]</scope>
    <source>
        <strain evidence="6 7">NGM72.4</strain>
    </source>
</reference>
<dbReference type="SUPFAM" id="SSF51569">
    <property type="entry name" value="Aldolase"/>
    <property type="match status" value="1"/>
</dbReference>
<dbReference type="InterPro" id="IPR002220">
    <property type="entry name" value="DapA-like"/>
</dbReference>
<evidence type="ECO:0000256" key="1">
    <source>
        <dbReference type="ARBA" id="ARBA00023239"/>
    </source>
</evidence>
<gene>
    <name evidence="6" type="ORF">G4L39_08665</name>
</gene>
<dbReference type="PROSITE" id="PS00666">
    <property type="entry name" value="DHDPS_2"/>
    <property type="match status" value="1"/>
</dbReference>
<dbReference type="InterPro" id="IPR013785">
    <property type="entry name" value="Aldolase_TIM"/>
</dbReference>
<organism evidence="6 7">
    <name type="scientific">Limisphaera ngatamarikiensis</name>
    <dbReference type="NCBI Taxonomy" id="1324935"/>
    <lineage>
        <taxon>Bacteria</taxon>
        <taxon>Pseudomonadati</taxon>
        <taxon>Verrucomicrobiota</taxon>
        <taxon>Verrucomicrobiia</taxon>
        <taxon>Limisphaerales</taxon>
        <taxon>Limisphaeraceae</taxon>
        <taxon>Limisphaera</taxon>
    </lineage>
</organism>
<dbReference type="GO" id="GO:0005829">
    <property type="term" value="C:cytosol"/>
    <property type="evidence" value="ECO:0007669"/>
    <property type="project" value="TreeGrafter"/>
</dbReference>
<sequence length="317" mass="34693">MDMKGSVWQPVEGIIPPLVTPLSGPDELDHAGLERLLERVLQGGVHAVFILGTSGEAPSLSYRLRRELVRRVCQQVNGRVPVWVGITDTAMAEAVALGRLAAEAGAAALVTAPPYYFPAGQPELIHFIRLLVAELPLPLILYNMPQMTKVRFEPDTLAVLMELEKVVGLKDSSGDLDYFRRAVELARRRADWRVWMGPEEWLAEALELGGHGGVNGGAQIVPEWFVGLFEAHRKGDMPRVMELRSRIRELGRIYTVGRHASAVVKGLKCALALLGVCRDDMAPPFESFRAPEREKVRAILAGLGLLDATVRAGSGQG</sequence>
<dbReference type="Pfam" id="PF00701">
    <property type="entry name" value="DHDPS"/>
    <property type="match status" value="1"/>
</dbReference>
<name>A0A6M1RIF1_9BACT</name>
<keyword evidence="1 3" id="KW-0456">Lyase</keyword>
<keyword evidence="2" id="KW-0704">Schiff base</keyword>
<dbReference type="Gene3D" id="3.20.20.70">
    <property type="entry name" value="Aldolase class I"/>
    <property type="match status" value="1"/>
</dbReference>
<comment type="caution">
    <text evidence="6">The sequence shown here is derived from an EMBL/GenBank/DDBJ whole genome shotgun (WGS) entry which is preliminary data.</text>
</comment>
<protein>
    <submittedName>
        <fullName evidence="6">Dihydrodipicolinate synthase family protein</fullName>
    </submittedName>
</protein>
<evidence type="ECO:0000313" key="7">
    <source>
        <dbReference type="Proteomes" id="UP000477311"/>
    </source>
</evidence>
<evidence type="ECO:0000256" key="4">
    <source>
        <dbReference type="PIRSR" id="PIRSR001365-1"/>
    </source>
</evidence>
<evidence type="ECO:0000256" key="3">
    <source>
        <dbReference type="PIRNR" id="PIRNR001365"/>
    </source>
</evidence>
<keyword evidence="7" id="KW-1185">Reference proteome</keyword>
<feature type="binding site" evidence="5">
    <location>
        <position position="214"/>
    </location>
    <ligand>
        <name>pyruvate</name>
        <dbReference type="ChEBI" id="CHEBI:15361"/>
    </ligand>
</feature>
<dbReference type="PRINTS" id="PR00146">
    <property type="entry name" value="DHPICSNTHASE"/>
</dbReference>